<name>A0A0P7C2A4_9BACT</name>
<reference evidence="5 6" key="1">
    <citation type="submission" date="2015-07" db="EMBL/GenBank/DDBJ databases">
        <title>The draft genome sequence of Leadbetterella sp. JN14-9.</title>
        <authorList>
            <person name="Liu Y."/>
            <person name="Du J."/>
            <person name="Shao Z."/>
        </authorList>
    </citation>
    <scope>NUCLEOTIDE SEQUENCE [LARGE SCALE GENOMIC DNA]</scope>
    <source>
        <strain evidence="5 6">JN14-9</strain>
    </source>
</reference>
<evidence type="ECO:0000256" key="2">
    <source>
        <dbReference type="ARBA" id="ARBA00022679"/>
    </source>
</evidence>
<dbReference type="STRING" id="1605367.AFM12_12190"/>
<evidence type="ECO:0000259" key="4">
    <source>
        <dbReference type="Pfam" id="PF00198"/>
    </source>
</evidence>
<dbReference type="EMBL" id="LGTQ01000009">
    <property type="protein sequence ID" value="KPM48149.1"/>
    <property type="molecule type" value="Genomic_DNA"/>
</dbReference>
<comment type="caution">
    <text evidence="5">The sequence shown here is derived from an EMBL/GenBank/DDBJ whole genome shotgun (WGS) entry which is preliminary data.</text>
</comment>
<protein>
    <submittedName>
        <fullName evidence="5">Dehydrogenase</fullName>
    </submittedName>
</protein>
<accession>A0A0P7C2A4</accession>
<dbReference type="GO" id="GO:0016407">
    <property type="term" value="F:acetyltransferase activity"/>
    <property type="evidence" value="ECO:0007669"/>
    <property type="project" value="TreeGrafter"/>
</dbReference>
<dbReference type="InterPro" id="IPR023213">
    <property type="entry name" value="CAT-like_dom_sf"/>
</dbReference>
<dbReference type="PANTHER" id="PTHR43178">
    <property type="entry name" value="DIHYDROLIPOAMIDE ACETYLTRANSFERASE COMPONENT OF PYRUVATE DEHYDROGENASE COMPLEX"/>
    <property type="match status" value="1"/>
</dbReference>
<dbReference type="Proteomes" id="UP000050454">
    <property type="component" value="Unassembled WGS sequence"/>
</dbReference>
<keyword evidence="2" id="KW-0808">Transferase</keyword>
<dbReference type="InterPro" id="IPR001078">
    <property type="entry name" value="2-oxoacid_DH_actylTfrase"/>
</dbReference>
<sequence>MSTSLNNAWRKTASTLYKKPDDSKILGSVEVDITELQEYIAQKRKEGLKITLTHFFTLATAQAIKEKLPELNTYIRRGNVRTHDKLTATVSVLLRANEMGSVKVEDIDQMNYATLVEFLQNKIVEARKGTENNTMQMKDRLAAIPWPFRNLAYWFIRKMIIDWGMSFGELSANNFGSYIVSNIGTLGLDNGYPALFPAANISFVLIMGGVKKKPLVINDEVKIRTVITLAAALDHRVVDASHAGILFKQYKRFVSQPEIFE</sequence>
<gene>
    <name evidence="5" type="ORF">AFM12_12190</name>
</gene>
<organism evidence="5 6">
    <name type="scientific">Jiulongibacter sediminis</name>
    <dbReference type="NCBI Taxonomy" id="1605367"/>
    <lineage>
        <taxon>Bacteria</taxon>
        <taxon>Pseudomonadati</taxon>
        <taxon>Bacteroidota</taxon>
        <taxon>Cytophagia</taxon>
        <taxon>Cytophagales</taxon>
        <taxon>Leadbetterellaceae</taxon>
        <taxon>Jiulongibacter</taxon>
    </lineage>
</organism>
<keyword evidence="3" id="KW-0012">Acyltransferase</keyword>
<dbReference type="InterPro" id="IPR050743">
    <property type="entry name" value="2-oxoacid_DH_E2_comp"/>
</dbReference>
<evidence type="ECO:0000313" key="5">
    <source>
        <dbReference type="EMBL" id="KPM48149.1"/>
    </source>
</evidence>
<dbReference type="AlphaFoldDB" id="A0A0P7C2A4"/>
<evidence type="ECO:0000313" key="6">
    <source>
        <dbReference type="Proteomes" id="UP000050454"/>
    </source>
</evidence>
<dbReference type="Pfam" id="PF00198">
    <property type="entry name" value="2-oxoacid_dh"/>
    <property type="match status" value="1"/>
</dbReference>
<keyword evidence="6" id="KW-1185">Reference proteome</keyword>
<evidence type="ECO:0000256" key="3">
    <source>
        <dbReference type="ARBA" id="ARBA00023315"/>
    </source>
</evidence>
<evidence type="ECO:0000256" key="1">
    <source>
        <dbReference type="ARBA" id="ARBA00001938"/>
    </source>
</evidence>
<comment type="cofactor">
    <cofactor evidence="1">
        <name>(R)-lipoate</name>
        <dbReference type="ChEBI" id="CHEBI:83088"/>
    </cofactor>
</comment>
<dbReference type="GO" id="GO:0031405">
    <property type="term" value="F:lipoic acid binding"/>
    <property type="evidence" value="ECO:0007669"/>
    <property type="project" value="TreeGrafter"/>
</dbReference>
<feature type="domain" description="2-oxoacid dehydrogenase acyltransferase catalytic" evidence="4">
    <location>
        <begin position="176"/>
        <end position="258"/>
    </location>
</feature>
<dbReference type="SUPFAM" id="SSF52777">
    <property type="entry name" value="CoA-dependent acyltransferases"/>
    <property type="match status" value="1"/>
</dbReference>
<dbReference type="RefSeq" id="WP_055148919.1">
    <property type="nucleotide sequence ID" value="NZ_JXSZ01000009.1"/>
</dbReference>
<dbReference type="Gene3D" id="3.30.559.10">
    <property type="entry name" value="Chloramphenicol acetyltransferase-like domain"/>
    <property type="match status" value="2"/>
</dbReference>
<dbReference type="PANTHER" id="PTHR43178:SF5">
    <property type="entry name" value="LIPOAMIDE ACYLTRANSFERASE COMPONENT OF BRANCHED-CHAIN ALPHA-KETO ACID DEHYDROGENASE COMPLEX, MITOCHONDRIAL"/>
    <property type="match status" value="1"/>
</dbReference>
<proteinExistence type="predicted"/>
<dbReference type="OrthoDB" id="9805770at2"/>
<dbReference type="GO" id="GO:0005737">
    <property type="term" value="C:cytoplasm"/>
    <property type="evidence" value="ECO:0007669"/>
    <property type="project" value="TreeGrafter"/>
</dbReference>